<proteinExistence type="predicted"/>
<organism evidence="3 4">
    <name type="scientific">Cyclospora cayetanensis</name>
    <dbReference type="NCBI Taxonomy" id="88456"/>
    <lineage>
        <taxon>Eukaryota</taxon>
        <taxon>Sar</taxon>
        <taxon>Alveolata</taxon>
        <taxon>Apicomplexa</taxon>
        <taxon>Conoidasida</taxon>
        <taxon>Coccidia</taxon>
        <taxon>Eucoccidiorida</taxon>
        <taxon>Eimeriorina</taxon>
        <taxon>Eimeriidae</taxon>
        <taxon>Cyclospora</taxon>
    </lineage>
</organism>
<feature type="region of interest" description="Disordered" evidence="1">
    <location>
        <begin position="91"/>
        <end position="154"/>
    </location>
</feature>
<evidence type="ECO:0000313" key="3">
    <source>
        <dbReference type="EMBL" id="OEH75042.1"/>
    </source>
</evidence>
<feature type="compositionally biased region" description="Low complexity" evidence="1">
    <location>
        <begin position="1020"/>
        <end position="1039"/>
    </location>
</feature>
<dbReference type="VEuPathDB" id="ToxoDB:LOC34617879"/>
<dbReference type="PANTHER" id="PTHR12320">
    <property type="entry name" value="PROTEIN PHOSPHATASE 2C"/>
    <property type="match status" value="1"/>
</dbReference>
<sequence length="1049" mass="108502">MGGLHIQHEWQVGLPQPHSPLSHFAADVSATQVAKNSSCGSGILCPLQQPHAFDWVPSVAVLSDAGLEVGGVVVSLLDIISVRLIPEASQYSANEDCSSESPADLCGGSEEAGVSNKGELPSNDQTSAGAAVDGCDGISMGHSSGSESGAEKENVDWLGEAAQSGQVCKLVVLLRSPLPTAEPDPPLYPVPAGLEPEAGSCIVMSTTAASAAASLSCRGPLHLMETLEEAVAYAPLSVYVHLEAATALLPQLPVEPSLYPTWRRIMLQQRRLQIQQRQPSLQVAASAAGCRGTRCNKSAAASAAFPAGAAAAALIPFELQGGGCRLAKGSTSCCEDAFFYLEHEGCFGVFDGVGSWAVEGIDASRFSEGLAAAAAAEAAAHLHPERMSPQYLSLDANGRARLLLQRAHEAVCSSADNRWGSSTAAVGCIDRRTGKLGVACLGDSVLMVLRRQMMPCSMSFYASEAPSIKPEALLLSATGGMVGSAGSGSSRFPRLLRRCCWRTKEQRWENGAPYQLCNLPPKEEWETLRQQGCDRFVSVLERIDPQGDTADIAYAPPQPLLLQPGDLLLIFSDGVADNLFDREIELYERPFVAAPEGTRALPAHLAGGEGEGPRGGKRDDISCVALWTLPTESATSKEEVIQTRSEAHEPGIATSSSVVAPSAPAAASTPSDPGDVAAARAAAPSESSQKLLCELRTPTSASRFRRASTPRALSSSPASPATPRASTPSAVAAASSPRKRNLGALSPAARTPSRSVSRTAGSPLGFMRPCGVSRSSGVGDSKDLSSPTSTPRKPLSAAMTQANAVPAGASPSTNAHAPEEAAESRLPRPNFAAFAVLRAAAAAVRGRAPGDRGKPASPRRAGAQGPPEAPEGPHGRIGSPGLRYSDTPKKPSRPSRPLNAASSKGTVSPCASTSAVAAPSAKLAASGDREARMVTSPPSSASQLAQTLQAEGTSSDGADEGPAKPREHQEEGVGQLSDPPAAQITERRSRRLSNVASAGDWKSHATGVPCSPKVAGALGGPFRRAGAVRAAASSPSGAVKRLRQCEKHM</sequence>
<feature type="compositionally biased region" description="Polar residues" evidence="1">
    <location>
        <begin position="773"/>
        <end position="791"/>
    </location>
</feature>
<feature type="compositionally biased region" description="Basic and acidic residues" evidence="1">
    <location>
        <begin position="635"/>
        <end position="649"/>
    </location>
</feature>
<dbReference type="EMBL" id="JROU02001840">
    <property type="protein sequence ID" value="OEH75042.1"/>
    <property type="molecule type" value="Genomic_DNA"/>
</dbReference>
<feature type="compositionally biased region" description="Basic and acidic residues" evidence="1">
    <location>
        <begin position="961"/>
        <end position="971"/>
    </location>
</feature>
<dbReference type="SMART" id="SM00332">
    <property type="entry name" value="PP2Cc"/>
    <property type="match status" value="1"/>
</dbReference>
<name>A0A1D3CV25_9EIME</name>
<dbReference type="GO" id="GO:0004722">
    <property type="term" value="F:protein serine/threonine phosphatase activity"/>
    <property type="evidence" value="ECO:0007669"/>
    <property type="project" value="TreeGrafter"/>
</dbReference>
<gene>
    <name evidence="3" type="ORF">cyc_00759</name>
</gene>
<keyword evidence="4" id="KW-1185">Reference proteome</keyword>
<reference evidence="3 4" key="1">
    <citation type="journal article" date="2016" name="BMC Genomics">
        <title>Comparative genomics reveals Cyclospora cayetanensis possesses coccidia-like metabolism and invasion components but unique surface antigens.</title>
        <authorList>
            <person name="Liu S."/>
            <person name="Wang L."/>
            <person name="Zheng H."/>
            <person name="Xu Z."/>
            <person name="Roellig D.M."/>
            <person name="Li N."/>
            <person name="Frace M.A."/>
            <person name="Tang K."/>
            <person name="Arrowood M.J."/>
            <person name="Moss D.M."/>
            <person name="Zhang L."/>
            <person name="Feng Y."/>
            <person name="Xiao L."/>
        </authorList>
    </citation>
    <scope>NUCLEOTIDE SEQUENCE [LARGE SCALE GENOMIC DNA]</scope>
    <source>
        <strain evidence="3 4">CHN_HEN01</strain>
    </source>
</reference>
<feature type="compositionally biased region" description="Low complexity" evidence="1">
    <location>
        <begin position="914"/>
        <end position="926"/>
    </location>
</feature>
<dbReference type="Gene3D" id="3.60.40.10">
    <property type="entry name" value="PPM-type phosphatase domain"/>
    <property type="match status" value="1"/>
</dbReference>
<dbReference type="PANTHER" id="PTHR12320:SF1">
    <property type="entry name" value="PROTEIN PHOSPHATASE PTC7 HOMOLOG"/>
    <property type="match status" value="1"/>
</dbReference>
<feature type="region of interest" description="Disordered" evidence="1">
    <location>
        <begin position="845"/>
        <end position="1049"/>
    </location>
</feature>
<dbReference type="InterPro" id="IPR039123">
    <property type="entry name" value="PPTC7"/>
</dbReference>
<feature type="compositionally biased region" description="Low complexity" evidence="1">
    <location>
        <begin position="653"/>
        <end position="677"/>
    </location>
</feature>
<feature type="compositionally biased region" description="Polar residues" evidence="1">
    <location>
        <begin position="900"/>
        <end position="913"/>
    </location>
</feature>
<dbReference type="InterPro" id="IPR001932">
    <property type="entry name" value="PPM-type_phosphatase-like_dom"/>
</dbReference>
<dbReference type="InterPro" id="IPR036457">
    <property type="entry name" value="PPM-type-like_dom_sf"/>
</dbReference>
<dbReference type="Proteomes" id="UP000095192">
    <property type="component" value="Unassembled WGS sequence"/>
</dbReference>
<comment type="caution">
    <text evidence="3">The sequence shown here is derived from an EMBL/GenBank/DDBJ whole genome shotgun (WGS) entry which is preliminary data.</text>
</comment>
<evidence type="ECO:0000256" key="1">
    <source>
        <dbReference type="SAM" id="MobiDB-lite"/>
    </source>
</evidence>
<protein>
    <submittedName>
        <fullName evidence="3">Ptc7p phosphatase (PP2C family) related protein</fullName>
    </submittedName>
</protein>
<accession>A0A1D3CV25</accession>
<dbReference type="AlphaFoldDB" id="A0A1D3CV25"/>
<feature type="compositionally biased region" description="Low complexity" evidence="1">
    <location>
        <begin position="709"/>
        <end position="736"/>
    </location>
</feature>
<feature type="compositionally biased region" description="Basic and acidic residues" evidence="1">
    <location>
        <begin position="817"/>
        <end position="826"/>
    </location>
</feature>
<dbReference type="SUPFAM" id="SSF81606">
    <property type="entry name" value="PP2C-like"/>
    <property type="match status" value="1"/>
</dbReference>
<dbReference type="InParanoid" id="A0A1D3CV25"/>
<evidence type="ECO:0000259" key="2">
    <source>
        <dbReference type="PROSITE" id="PS51746"/>
    </source>
</evidence>
<dbReference type="PROSITE" id="PS51746">
    <property type="entry name" value="PPM_2"/>
    <property type="match status" value="1"/>
</dbReference>
<feature type="region of interest" description="Disordered" evidence="1">
    <location>
        <begin position="634"/>
        <end position="677"/>
    </location>
</feature>
<feature type="domain" description="PPM-type phosphatase" evidence="2">
    <location>
        <begin position="321"/>
        <end position="628"/>
    </location>
</feature>
<feature type="compositionally biased region" description="Polar residues" evidence="1">
    <location>
        <begin position="936"/>
        <end position="956"/>
    </location>
</feature>
<dbReference type="VEuPathDB" id="ToxoDB:cyc_00759"/>
<feature type="compositionally biased region" description="Polar residues" evidence="1">
    <location>
        <begin position="91"/>
        <end position="101"/>
    </location>
</feature>
<feature type="region of interest" description="Disordered" evidence="1">
    <location>
        <begin position="696"/>
        <end position="826"/>
    </location>
</feature>
<evidence type="ECO:0000313" key="4">
    <source>
        <dbReference type="Proteomes" id="UP000095192"/>
    </source>
</evidence>